<dbReference type="EMBL" id="JABSTV010001254">
    <property type="protein sequence ID" value="KAH7938977.1"/>
    <property type="molecule type" value="Genomic_DNA"/>
</dbReference>
<accession>A0A9D4SQA7</accession>
<reference evidence="1" key="2">
    <citation type="submission" date="2021-09" db="EMBL/GenBank/DDBJ databases">
        <authorList>
            <person name="Jia N."/>
            <person name="Wang J."/>
            <person name="Shi W."/>
            <person name="Du L."/>
            <person name="Sun Y."/>
            <person name="Zhan W."/>
            <person name="Jiang J."/>
            <person name="Wang Q."/>
            <person name="Zhang B."/>
            <person name="Ji P."/>
            <person name="Sakyi L.B."/>
            <person name="Cui X."/>
            <person name="Yuan T."/>
            <person name="Jiang B."/>
            <person name="Yang W."/>
            <person name="Lam T.T.-Y."/>
            <person name="Chang Q."/>
            <person name="Ding S."/>
            <person name="Wang X."/>
            <person name="Zhu J."/>
            <person name="Ruan X."/>
            <person name="Zhao L."/>
            <person name="Wei J."/>
            <person name="Que T."/>
            <person name="Du C."/>
            <person name="Cheng J."/>
            <person name="Dai P."/>
            <person name="Han X."/>
            <person name="Huang E."/>
            <person name="Gao Y."/>
            <person name="Liu J."/>
            <person name="Shao H."/>
            <person name="Ye R."/>
            <person name="Li L."/>
            <person name="Wei W."/>
            <person name="Wang X."/>
            <person name="Wang C."/>
            <person name="Huo Q."/>
            <person name="Li W."/>
            <person name="Guo W."/>
            <person name="Chen H."/>
            <person name="Chen S."/>
            <person name="Zhou L."/>
            <person name="Zhou L."/>
            <person name="Ni X."/>
            <person name="Tian J."/>
            <person name="Zhou Y."/>
            <person name="Sheng Y."/>
            <person name="Liu T."/>
            <person name="Pan Y."/>
            <person name="Xia L."/>
            <person name="Li J."/>
            <person name="Zhao F."/>
            <person name="Cao W."/>
        </authorList>
    </citation>
    <scope>NUCLEOTIDE SEQUENCE</scope>
    <source>
        <strain evidence="1">Rsan-2018</strain>
        <tissue evidence="1">Larvae</tissue>
    </source>
</reference>
<keyword evidence="2" id="KW-1185">Reference proteome</keyword>
<organism evidence="1 2">
    <name type="scientific">Rhipicephalus sanguineus</name>
    <name type="common">Brown dog tick</name>
    <name type="synonym">Ixodes sanguineus</name>
    <dbReference type="NCBI Taxonomy" id="34632"/>
    <lineage>
        <taxon>Eukaryota</taxon>
        <taxon>Metazoa</taxon>
        <taxon>Ecdysozoa</taxon>
        <taxon>Arthropoda</taxon>
        <taxon>Chelicerata</taxon>
        <taxon>Arachnida</taxon>
        <taxon>Acari</taxon>
        <taxon>Parasitiformes</taxon>
        <taxon>Ixodida</taxon>
        <taxon>Ixodoidea</taxon>
        <taxon>Ixodidae</taxon>
        <taxon>Rhipicephalinae</taxon>
        <taxon>Rhipicephalus</taxon>
        <taxon>Rhipicephalus</taxon>
    </lineage>
</organism>
<name>A0A9D4SQA7_RHISA</name>
<reference evidence="1" key="1">
    <citation type="journal article" date="2020" name="Cell">
        <title>Large-Scale Comparative Analyses of Tick Genomes Elucidate Their Genetic Diversity and Vector Capacities.</title>
        <authorList>
            <consortium name="Tick Genome and Microbiome Consortium (TIGMIC)"/>
            <person name="Jia N."/>
            <person name="Wang J."/>
            <person name="Shi W."/>
            <person name="Du L."/>
            <person name="Sun Y."/>
            <person name="Zhan W."/>
            <person name="Jiang J.F."/>
            <person name="Wang Q."/>
            <person name="Zhang B."/>
            <person name="Ji P."/>
            <person name="Bell-Sakyi L."/>
            <person name="Cui X.M."/>
            <person name="Yuan T.T."/>
            <person name="Jiang B.G."/>
            <person name="Yang W.F."/>
            <person name="Lam T.T."/>
            <person name="Chang Q.C."/>
            <person name="Ding S.J."/>
            <person name="Wang X.J."/>
            <person name="Zhu J.G."/>
            <person name="Ruan X.D."/>
            <person name="Zhao L."/>
            <person name="Wei J.T."/>
            <person name="Ye R.Z."/>
            <person name="Que T.C."/>
            <person name="Du C.H."/>
            <person name="Zhou Y.H."/>
            <person name="Cheng J.X."/>
            <person name="Dai P.F."/>
            <person name="Guo W.B."/>
            <person name="Han X.H."/>
            <person name="Huang E.J."/>
            <person name="Li L.F."/>
            <person name="Wei W."/>
            <person name="Gao Y.C."/>
            <person name="Liu J.Z."/>
            <person name="Shao H.Z."/>
            <person name="Wang X."/>
            <person name="Wang C.C."/>
            <person name="Yang T.C."/>
            <person name="Huo Q.B."/>
            <person name="Li W."/>
            <person name="Chen H.Y."/>
            <person name="Chen S.E."/>
            <person name="Zhou L.G."/>
            <person name="Ni X.B."/>
            <person name="Tian J.H."/>
            <person name="Sheng Y."/>
            <person name="Liu T."/>
            <person name="Pan Y.S."/>
            <person name="Xia L.Y."/>
            <person name="Li J."/>
            <person name="Zhao F."/>
            <person name="Cao W.C."/>
        </authorList>
    </citation>
    <scope>NUCLEOTIDE SEQUENCE</scope>
    <source>
        <strain evidence="1">Rsan-2018</strain>
    </source>
</reference>
<proteinExistence type="predicted"/>
<evidence type="ECO:0000313" key="1">
    <source>
        <dbReference type="EMBL" id="KAH7938977.1"/>
    </source>
</evidence>
<comment type="caution">
    <text evidence="1">The sequence shown here is derived from an EMBL/GenBank/DDBJ whole genome shotgun (WGS) entry which is preliminary data.</text>
</comment>
<protein>
    <submittedName>
        <fullName evidence="1">Uncharacterized protein</fullName>
    </submittedName>
</protein>
<dbReference type="Proteomes" id="UP000821837">
    <property type="component" value="Chromosome 8"/>
</dbReference>
<gene>
    <name evidence="1" type="ORF">HPB52_003302</name>
</gene>
<evidence type="ECO:0000313" key="2">
    <source>
        <dbReference type="Proteomes" id="UP000821837"/>
    </source>
</evidence>
<dbReference type="AlphaFoldDB" id="A0A9D4SQA7"/>
<sequence length="124" mass="13494">MGLRIAATVGATTSGTGNNARAEWFRMKSAWSLYRMSEAQFFYARYAYFQCSEDKAPSVVNGPTLHSADFVAAFDCQRGSKDATETGCAGVAPTPGTFDVVQRKMSKDAPSNRHFAETSCSAKW</sequence>